<comment type="caution">
    <text evidence="2">The sequence shown here is derived from an EMBL/GenBank/DDBJ whole genome shotgun (WGS) entry which is preliminary data.</text>
</comment>
<accession>A0A5M3Z277</accession>
<feature type="compositionally biased region" description="Polar residues" evidence="1">
    <location>
        <begin position="134"/>
        <end position="144"/>
    </location>
</feature>
<evidence type="ECO:0000313" key="3">
    <source>
        <dbReference type="Proteomes" id="UP000452235"/>
    </source>
</evidence>
<evidence type="ECO:0000313" key="2">
    <source>
        <dbReference type="EMBL" id="GFF17342.1"/>
    </source>
</evidence>
<dbReference type="AlphaFoldDB" id="A0A5M3Z277"/>
<protein>
    <submittedName>
        <fullName evidence="2">Uncharacterized protein</fullName>
    </submittedName>
</protein>
<feature type="compositionally biased region" description="Basic and acidic residues" evidence="1">
    <location>
        <begin position="118"/>
        <end position="130"/>
    </location>
</feature>
<dbReference type="EMBL" id="BLJY01000006">
    <property type="protein sequence ID" value="GFF17342.1"/>
    <property type="molecule type" value="Genomic_DNA"/>
</dbReference>
<keyword evidence="3" id="KW-1185">Reference proteome</keyword>
<feature type="region of interest" description="Disordered" evidence="1">
    <location>
        <begin position="105"/>
        <end position="153"/>
    </location>
</feature>
<organism evidence="2 3">
    <name type="scientific">Aspergillus terreus</name>
    <dbReference type="NCBI Taxonomy" id="33178"/>
    <lineage>
        <taxon>Eukaryota</taxon>
        <taxon>Fungi</taxon>
        <taxon>Dikarya</taxon>
        <taxon>Ascomycota</taxon>
        <taxon>Pezizomycotina</taxon>
        <taxon>Eurotiomycetes</taxon>
        <taxon>Eurotiomycetidae</taxon>
        <taxon>Eurotiales</taxon>
        <taxon>Aspergillaceae</taxon>
        <taxon>Aspergillus</taxon>
        <taxon>Aspergillus subgen. Circumdati</taxon>
    </lineage>
</organism>
<evidence type="ECO:0000256" key="1">
    <source>
        <dbReference type="SAM" id="MobiDB-lite"/>
    </source>
</evidence>
<dbReference type="OrthoDB" id="10365639at2759"/>
<gene>
    <name evidence="2" type="ORF">ATEIFO6365_0006069000</name>
</gene>
<proteinExistence type="predicted"/>
<feature type="compositionally biased region" description="Low complexity" evidence="1">
    <location>
        <begin position="105"/>
        <end position="117"/>
    </location>
</feature>
<sequence>MDIFNDYTSYSSQELYREWRWQEIRGKKFTVPLCNCPNGSRPGEPWRWHAHSRWKCQTWKRPQLPEGEPTYCNCDLAPGLTLLKYDGHWKDGVCEEHLRRRSVDAQAKQARRAAQNVAREKEREKEKERMGGVSETNARNTSVDSGMGHVGDG</sequence>
<dbReference type="Proteomes" id="UP000452235">
    <property type="component" value="Unassembled WGS sequence"/>
</dbReference>
<name>A0A5M3Z277_ASPTE</name>
<reference evidence="2 3" key="1">
    <citation type="submission" date="2020-01" db="EMBL/GenBank/DDBJ databases">
        <title>Aspergillus terreus IFO 6365 whole genome shotgun sequence.</title>
        <authorList>
            <person name="Kanamasa S."/>
            <person name="Takahashi H."/>
        </authorList>
    </citation>
    <scope>NUCLEOTIDE SEQUENCE [LARGE SCALE GENOMIC DNA]</scope>
    <source>
        <strain evidence="2 3">IFO 6365</strain>
    </source>
</reference>